<dbReference type="EMBL" id="KB908626">
    <property type="protein sequence ID" value="EOA85915.1"/>
    <property type="molecule type" value="Genomic_DNA"/>
</dbReference>
<dbReference type="HOGENOM" id="CLU_013929_6_2_1"/>
<feature type="compositionally biased region" description="Basic residues" evidence="3">
    <location>
        <begin position="481"/>
        <end position="492"/>
    </location>
</feature>
<evidence type="ECO:0000256" key="1">
    <source>
        <dbReference type="ARBA" id="ARBA00023125"/>
    </source>
</evidence>
<accession>R0ILG9</accession>
<dbReference type="STRING" id="671987.R0ILG9"/>
<feature type="non-terminal residue" evidence="5">
    <location>
        <position position="540"/>
    </location>
</feature>
<feature type="coiled-coil region" evidence="2">
    <location>
        <begin position="401"/>
        <end position="469"/>
    </location>
</feature>
<dbReference type="RefSeq" id="XP_008026435.1">
    <property type="nucleotide sequence ID" value="XM_008028244.2"/>
</dbReference>
<name>R0ILG9_EXST2</name>
<proteinExistence type="predicted"/>
<dbReference type="GO" id="GO:0005634">
    <property type="term" value="C:nucleus"/>
    <property type="evidence" value="ECO:0007669"/>
    <property type="project" value="TreeGrafter"/>
</dbReference>
<evidence type="ECO:0000313" key="6">
    <source>
        <dbReference type="Proteomes" id="UP000016935"/>
    </source>
</evidence>
<dbReference type="PROSITE" id="PS51253">
    <property type="entry name" value="HTH_CENPB"/>
    <property type="match status" value="1"/>
</dbReference>
<evidence type="ECO:0000259" key="4">
    <source>
        <dbReference type="PROSITE" id="PS51253"/>
    </source>
</evidence>
<feature type="non-terminal residue" evidence="5">
    <location>
        <position position="1"/>
    </location>
</feature>
<dbReference type="AlphaFoldDB" id="R0ILG9"/>
<gene>
    <name evidence="5" type="ORF">SETTUDRAFT_78617</name>
</gene>
<dbReference type="eggNOG" id="KOG3105">
    <property type="taxonomic scope" value="Eukaryota"/>
</dbReference>
<keyword evidence="1" id="KW-0238">DNA-binding</keyword>
<dbReference type="Pfam" id="PF03184">
    <property type="entry name" value="DDE_1"/>
    <property type="match status" value="1"/>
</dbReference>
<dbReference type="GO" id="GO:0003677">
    <property type="term" value="F:DNA binding"/>
    <property type="evidence" value="ECO:0007669"/>
    <property type="project" value="UniProtKB-KW"/>
</dbReference>
<sequence>IRNFASQIAKREVGVHWASRFVQRYPDQLISKWAVGIDNCRHKADSRSKYSLYFSLLRNKINQYHVEARHIYNMDEKGFMLGVVNRSRRIFSRASYEEGRRRSTIQDGSREWITLLACICADGSYLEPALIYQSASGSIQDTWLQALDPDTHQIRVSSSPSGWTNNEIGLAWLQQVFDRGTRAKARSSYRLLILDGHGSHLTMDFIDYCDQNKILLAVYPPHSTHTLQPLDVSMFKPLSTAYSNEVSAFMDRSQGLASMSKRDFFPLFYQAWQASLKETTILNAFKATGISPLNPEVILQRFSVPDPMSDSDSSALSASDWRRIERLLRQVVANQGDRQVKRLSQVIHSSSVQNSLLKDEVRKLREALINERTRRKRGKPLPLQEAEEYHGGAVFWSPRKVKEAHDRLRLQEEEQEQLQLQKADTIRQREETKQARAIEKEQRRQARLAVSLMRQKEREEKAIEKASRIAARKAAKRLQKAIKTTQRGKRSSLKAPTKATRKKRPIARPQGSEEPQGGAAGLPPSTSRCGRAIRTPTRFL</sequence>
<evidence type="ECO:0000256" key="3">
    <source>
        <dbReference type="SAM" id="MobiDB-lite"/>
    </source>
</evidence>
<dbReference type="InterPro" id="IPR050863">
    <property type="entry name" value="CenT-Element_Derived"/>
</dbReference>
<dbReference type="GeneID" id="19405421"/>
<protein>
    <recommendedName>
        <fullName evidence="4">HTH CENPB-type domain-containing protein</fullName>
    </recommendedName>
</protein>
<feature type="region of interest" description="Disordered" evidence="3">
    <location>
        <begin position="481"/>
        <end position="540"/>
    </location>
</feature>
<feature type="domain" description="HTH CENPB-type" evidence="4">
    <location>
        <begin position="1"/>
        <end position="31"/>
    </location>
</feature>
<dbReference type="InterPro" id="IPR004875">
    <property type="entry name" value="DDE_SF_endonuclease_dom"/>
</dbReference>
<reference evidence="5 6" key="2">
    <citation type="journal article" date="2013" name="PLoS Genet.">
        <title>Comparative genome structure, secondary metabolite, and effector coding capacity across Cochliobolus pathogens.</title>
        <authorList>
            <person name="Condon B.J."/>
            <person name="Leng Y."/>
            <person name="Wu D."/>
            <person name="Bushley K.E."/>
            <person name="Ohm R.A."/>
            <person name="Otillar R."/>
            <person name="Martin J."/>
            <person name="Schackwitz W."/>
            <person name="Grimwood J."/>
            <person name="MohdZainudin N."/>
            <person name="Xue C."/>
            <person name="Wang R."/>
            <person name="Manning V.A."/>
            <person name="Dhillon B."/>
            <person name="Tu Z.J."/>
            <person name="Steffenson B.J."/>
            <person name="Salamov A."/>
            <person name="Sun H."/>
            <person name="Lowry S."/>
            <person name="LaButti K."/>
            <person name="Han J."/>
            <person name="Copeland A."/>
            <person name="Lindquist E."/>
            <person name="Barry K."/>
            <person name="Schmutz J."/>
            <person name="Baker S.E."/>
            <person name="Ciuffetti L.M."/>
            <person name="Grigoriev I.V."/>
            <person name="Zhong S."/>
            <person name="Turgeon B.G."/>
        </authorList>
    </citation>
    <scope>NUCLEOTIDE SEQUENCE [LARGE SCALE GENOMIC DNA]</scope>
    <source>
        <strain evidence="6">28A</strain>
    </source>
</reference>
<evidence type="ECO:0000313" key="5">
    <source>
        <dbReference type="EMBL" id="EOA85915.1"/>
    </source>
</evidence>
<dbReference type="Proteomes" id="UP000016935">
    <property type="component" value="Unassembled WGS sequence"/>
</dbReference>
<dbReference type="OrthoDB" id="3695345at2759"/>
<dbReference type="InterPro" id="IPR006600">
    <property type="entry name" value="HTH_CenpB_DNA-bd_dom"/>
</dbReference>
<dbReference type="PANTHER" id="PTHR19303:SF74">
    <property type="entry name" value="POGO TRANSPOSABLE ELEMENT WITH KRAB DOMAIN"/>
    <property type="match status" value="1"/>
</dbReference>
<keyword evidence="2" id="KW-0175">Coiled coil</keyword>
<reference evidence="5 6" key="1">
    <citation type="journal article" date="2012" name="PLoS Pathog.">
        <title>Diverse lifestyles and strategies of plant pathogenesis encoded in the genomes of eighteen Dothideomycetes fungi.</title>
        <authorList>
            <person name="Ohm R.A."/>
            <person name="Feau N."/>
            <person name="Henrissat B."/>
            <person name="Schoch C.L."/>
            <person name="Horwitz B.A."/>
            <person name="Barry K.W."/>
            <person name="Condon B.J."/>
            <person name="Copeland A.C."/>
            <person name="Dhillon B."/>
            <person name="Glaser F."/>
            <person name="Hesse C.N."/>
            <person name="Kosti I."/>
            <person name="LaButti K."/>
            <person name="Lindquist E.A."/>
            <person name="Lucas S."/>
            <person name="Salamov A.A."/>
            <person name="Bradshaw R.E."/>
            <person name="Ciuffetti L."/>
            <person name="Hamelin R.C."/>
            <person name="Kema G.H.J."/>
            <person name="Lawrence C."/>
            <person name="Scott J.A."/>
            <person name="Spatafora J.W."/>
            <person name="Turgeon B.G."/>
            <person name="de Wit P.J.G.M."/>
            <person name="Zhong S."/>
            <person name="Goodwin S.B."/>
            <person name="Grigoriev I.V."/>
        </authorList>
    </citation>
    <scope>NUCLEOTIDE SEQUENCE [LARGE SCALE GENOMIC DNA]</scope>
    <source>
        <strain evidence="6">28A</strain>
    </source>
</reference>
<evidence type="ECO:0000256" key="2">
    <source>
        <dbReference type="SAM" id="Coils"/>
    </source>
</evidence>
<organism evidence="5 6">
    <name type="scientific">Exserohilum turcicum (strain 28A)</name>
    <name type="common">Northern leaf blight fungus</name>
    <name type="synonym">Setosphaeria turcica</name>
    <dbReference type="NCBI Taxonomy" id="671987"/>
    <lineage>
        <taxon>Eukaryota</taxon>
        <taxon>Fungi</taxon>
        <taxon>Dikarya</taxon>
        <taxon>Ascomycota</taxon>
        <taxon>Pezizomycotina</taxon>
        <taxon>Dothideomycetes</taxon>
        <taxon>Pleosporomycetidae</taxon>
        <taxon>Pleosporales</taxon>
        <taxon>Pleosporineae</taxon>
        <taxon>Pleosporaceae</taxon>
        <taxon>Exserohilum</taxon>
    </lineage>
</organism>
<keyword evidence="6" id="KW-1185">Reference proteome</keyword>
<dbReference type="PANTHER" id="PTHR19303">
    <property type="entry name" value="TRANSPOSON"/>
    <property type="match status" value="1"/>
</dbReference>